<organism evidence="1 2">
    <name type="scientific">Phyllosticta citricarpa</name>
    <dbReference type="NCBI Taxonomy" id="55181"/>
    <lineage>
        <taxon>Eukaryota</taxon>
        <taxon>Fungi</taxon>
        <taxon>Dikarya</taxon>
        <taxon>Ascomycota</taxon>
        <taxon>Pezizomycotina</taxon>
        <taxon>Dothideomycetes</taxon>
        <taxon>Dothideomycetes incertae sedis</taxon>
        <taxon>Botryosphaeriales</taxon>
        <taxon>Phyllostictaceae</taxon>
        <taxon>Phyllosticta</taxon>
    </lineage>
</organism>
<name>A0ABR1M3Q0_9PEZI</name>
<gene>
    <name evidence="1" type="ORF">IWX46DRAFT_177849</name>
</gene>
<protein>
    <submittedName>
        <fullName evidence="1">Uncharacterized protein</fullName>
    </submittedName>
</protein>
<dbReference type="Proteomes" id="UP001365128">
    <property type="component" value="Unassembled WGS sequence"/>
</dbReference>
<comment type="caution">
    <text evidence="1">The sequence shown here is derived from an EMBL/GenBank/DDBJ whole genome shotgun (WGS) entry which is preliminary data.</text>
</comment>
<reference evidence="1 2" key="1">
    <citation type="submission" date="2024-04" db="EMBL/GenBank/DDBJ databases">
        <title>Phyllosticta paracitricarpa is synonymous to the EU quarantine fungus P. citricarpa based on phylogenomic analyses.</title>
        <authorList>
            <consortium name="Lawrence Berkeley National Laboratory"/>
            <person name="Van Ingen-Buijs V.A."/>
            <person name="Van Westerhoven A.C."/>
            <person name="Haridas S."/>
            <person name="Skiadas P."/>
            <person name="Martin F."/>
            <person name="Groenewald J.Z."/>
            <person name="Crous P.W."/>
            <person name="Seidl M.F."/>
        </authorList>
    </citation>
    <scope>NUCLEOTIDE SEQUENCE [LARGE SCALE GENOMIC DNA]</scope>
    <source>
        <strain evidence="1 2">CBS 122670</strain>
    </source>
</reference>
<accession>A0ABR1M3Q0</accession>
<proteinExistence type="predicted"/>
<dbReference type="EMBL" id="JBBPDW010000024">
    <property type="protein sequence ID" value="KAK7541477.1"/>
    <property type="molecule type" value="Genomic_DNA"/>
</dbReference>
<sequence>MLLPGPDNTLYSHAPLPRQLFVPTLSRLPRLLDPILAQGIGICQVEDHRNLSPFRGARPLLFPSPPALHNVLQRSFSSLHPLVLAAANFCSVHHLLVGLLLSGESALRLGGRLCFTAS</sequence>
<evidence type="ECO:0000313" key="1">
    <source>
        <dbReference type="EMBL" id="KAK7541477.1"/>
    </source>
</evidence>
<keyword evidence="2" id="KW-1185">Reference proteome</keyword>
<evidence type="ECO:0000313" key="2">
    <source>
        <dbReference type="Proteomes" id="UP001365128"/>
    </source>
</evidence>